<proteinExistence type="predicted"/>
<reference evidence="3" key="1">
    <citation type="journal article" date="2011" name="Environ. Microbiol.">
        <title>Genomic insights into the metabolic potential of the polycyclic aromatic hydrocarbon degrading sulfate-reducing Deltaproteobacterium N47.</title>
        <authorList>
            <person name="Bergmann F."/>
            <person name="Selesi D."/>
            <person name="Weinmaier T."/>
            <person name="Tischler P."/>
            <person name="Rattei T."/>
            <person name="Meckenstock R.U."/>
        </authorList>
    </citation>
    <scope>NUCLEOTIDE SEQUENCE</scope>
</reference>
<dbReference type="SUPFAM" id="SSF143555">
    <property type="entry name" value="FwdE-like"/>
    <property type="match status" value="1"/>
</dbReference>
<dbReference type="InterPro" id="IPR003814">
    <property type="entry name" value="FmdEsu_dom"/>
</dbReference>
<sequence length="192" mass="21244">MGRYSFDEFIDAAKSFHGYPAPGIIVGGIMVDLAIENMPEGVLYNALCETASCLPDAIQLLTPCTIGNGWLSILNLGLFALSLYDKHEGKGVRVFLDPVKMEYYPEIKNWLFKLKLKTEQDKDLLLEQIEEAGRNICGIQTISIDNKYLGKNSKGAISVCAKCGEAYPQRDGAVCLSCQGKSWYISSENMQE</sequence>
<dbReference type="InterPro" id="IPR057035">
    <property type="entry name" value="Znf-Tbcl_FmdE"/>
</dbReference>
<gene>
    <name evidence="3" type="ORF">N47_G36110</name>
</gene>
<evidence type="ECO:0000313" key="3">
    <source>
        <dbReference type="EMBL" id="CBX28287.1"/>
    </source>
</evidence>
<feature type="domain" description="FmdE-like treble clef zinc finger" evidence="2">
    <location>
        <begin position="151"/>
        <end position="184"/>
    </location>
</feature>
<dbReference type="Gene3D" id="3.30.1330.130">
    <property type="match status" value="1"/>
</dbReference>
<dbReference type="Pfam" id="PF23475">
    <property type="entry name" value="zf-Tbcl_FmdE"/>
    <property type="match status" value="1"/>
</dbReference>
<feature type="domain" description="Formylmethanofuran dehydrogenase subunit E" evidence="1">
    <location>
        <begin position="16"/>
        <end position="137"/>
    </location>
</feature>
<dbReference type="EMBL" id="FR695868">
    <property type="protein sequence ID" value="CBX28287.1"/>
    <property type="molecule type" value="Genomic_DNA"/>
</dbReference>
<dbReference type="AlphaFoldDB" id="E1YCJ3"/>
<dbReference type="Gene3D" id="3.30.60.80">
    <property type="match status" value="1"/>
</dbReference>
<accession>E1YCJ3</accession>
<dbReference type="Pfam" id="PF02663">
    <property type="entry name" value="FmdE"/>
    <property type="match status" value="1"/>
</dbReference>
<evidence type="ECO:0000259" key="2">
    <source>
        <dbReference type="Pfam" id="PF23475"/>
    </source>
</evidence>
<evidence type="ECO:0000259" key="1">
    <source>
        <dbReference type="Pfam" id="PF02663"/>
    </source>
</evidence>
<name>E1YCJ3_9BACT</name>
<dbReference type="InterPro" id="IPR053194">
    <property type="entry name" value="tRNA_methyltr_O"/>
</dbReference>
<protein>
    <submittedName>
        <fullName evidence="3">Uncharacterized protein</fullName>
    </submittedName>
</protein>
<dbReference type="PANTHER" id="PTHR39418:SF1">
    <property type="entry name" value="DEHYDROGENASE"/>
    <property type="match status" value="1"/>
</dbReference>
<dbReference type="PANTHER" id="PTHR39418">
    <property type="entry name" value="DEHYDROGENASE-RELATED"/>
    <property type="match status" value="1"/>
</dbReference>
<organism evidence="3">
    <name type="scientific">uncultured Desulfobacterium sp</name>
    <dbReference type="NCBI Taxonomy" id="201089"/>
    <lineage>
        <taxon>Bacteria</taxon>
        <taxon>Pseudomonadati</taxon>
        <taxon>Thermodesulfobacteriota</taxon>
        <taxon>Desulfobacteria</taxon>
        <taxon>Desulfobacterales</taxon>
        <taxon>Desulfobacteriaceae</taxon>
        <taxon>Desulfobacterium</taxon>
        <taxon>environmental samples</taxon>
    </lineage>
</organism>